<sequence>MIRVSALDTSIDRDGGFLRKVLLSLQEFVFTYRWASTLSTQAAPQISVNISPWWRFLALSTIIFIVSMVIAFVSTVQLNVLALSSSDHVASAGQFISMIGESVANVNDDIRAHRIGDDSLVVVSAMTVWFAIVCFVAAISSLRIGRWKFDSNRFHQACYAMGALTTKAAVIWLIMSLIAISIQAITHPFIRNSLDSSWGPWLFVACNVLAAVGVFGWVWWKSGGSTAERKYPNYLSVVTIILTIGMSGVLIQIASFFSDRFPPNLQVTLSPECEVGECYVYVRSSHVRRMILDSPASFQVKMNYRAKGSSNFEVIYGQANIVFERLEEGSGPAVLEPDAEQILKVKHVKLRCAQRNGSLAPVEMSGGVSVYIPNHHAGNRRRFIPITGSGFLLPLFRNAEGGCPVELA</sequence>
<organism evidence="2">
    <name type="scientific">Cupriavidus pinatubonensis (strain JMP 134 / LMG 1197)</name>
    <name type="common">Cupriavidus necator (strain JMP 134)</name>
    <dbReference type="NCBI Taxonomy" id="264198"/>
    <lineage>
        <taxon>Bacteria</taxon>
        <taxon>Pseudomonadati</taxon>
        <taxon>Pseudomonadota</taxon>
        <taxon>Betaproteobacteria</taxon>
        <taxon>Burkholderiales</taxon>
        <taxon>Burkholderiaceae</taxon>
        <taxon>Cupriavidus</taxon>
    </lineage>
</organism>
<evidence type="ECO:0000313" key="2">
    <source>
        <dbReference type="EMBL" id="AAZ59388.1"/>
    </source>
</evidence>
<proteinExistence type="predicted"/>
<protein>
    <submittedName>
        <fullName evidence="2">Uncharacterized protein</fullName>
    </submittedName>
</protein>
<name>Q477P5_CUPPJ</name>
<keyword evidence="1" id="KW-0472">Membrane</keyword>
<feature type="transmembrane region" description="Helical" evidence="1">
    <location>
        <begin position="120"/>
        <end position="145"/>
    </location>
</feature>
<feature type="transmembrane region" description="Helical" evidence="1">
    <location>
        <begin position="232"/>
        <end position="257"/>
    </location>
</feature>
<feature type="transmembrane region" description="Helical" evidence="1">
    <location>
        <begin position="56"/>
        <end position="76"/>
    </location>
</feature>
<feature type="transmembrane region" description="Helical" evidence="1">
    <location>
        <begin position="198"/>
        <end position="220"/>
    </location>
</feature>
<keyword evidence="1" id="KW-0812">Transmembrane</keyword>
<accession>Q477P5</accession>
<dbReference type="KEGG" id="reu:Reut_A0006"/>
<keyword evidence="1" id="KW-1133">Transmembrane helix</keyword>
<gene>
    <name evidence="2" type="ordered locus">Reut_A0006</name>
</gene>
<dbReference type="HOGENOM" id="CLU_673898_0_0_4"/>
<dbReference type="AlphaFoldDB" id="Q477P5"/>
<reference evidence="2" key="1">
    <citation type="submission" date="2005-08" db="EMBL/GenBank/DDBJ databases">
        <title>Complete sequence of Chromosome1 of Ralstonia eutropha JMP134.</title>
        <authorList>
            <person name="Copeland A."/>
            <person name="Lucas S."/>
            <person name="Lapidus A."/>
            <person name="Barry K."/>
            <person name="Detter J.C."/>
            <person name="Glavina T."/>
            <person name="Hammon N."/>
            <person name="Israni S."/>
            <person name="Pitluck S."/>
            <person name="Goltsman E."/>
            <person name="Martinez M."/>
            <person name="Schmutz J."/>
            <person name="Larimer F."/>
            <person name="Land M."/>
            <person name="Lykidis A."/>
            <person name="Richardson P."/>
        </authorList>
    </citation>
    <scope>NUCLEOTIDE SEQUENCE</scope>
    <source>
        <strain evidence="2">JMP134</strain>
    </source>
</reference>
<dbReference type="EMBL" id="CP000090">
    <property type="protein sequence ID" value="AAZ59388.1"/>
    <property type="molecule type" value="Genomic_DNA"/>
</dbReference>
<feature type="transmembrane region" description="Helical" evidence="1">
    <location>
        <begin position="157"/>
        <end position="186"/>
    </location>
</feature>
<evidence type="ECO:0000256" key="1">
    <source>
        <dbReference type="SAM" id="Phobius"/>
    </source>
</evidence>